<dbReference type="PANTHER" id="PTHR16557:SF2">
    <property type="entry name" value="NUCLEIC ACID DIOXYGENASE ALKBH1"/>
    <property type="match status" value="1"/>
</dbReference>
<dbReference type="RefSeq" id="WP_161864041.1">
    <property type="nucleotide sequence ID" value="NZ_CP046620.1"/>
</dbReference>
<dbReference type="GO" id="GO:0035516">
    <property type="term" value="F:broad specificity oxidative DNA demethylase activity"/>
    <property type="evidence" value="ECO:0007669"/>
    <property type="project" value="TreeGrafter"/>
</dbReference>
<dbReference type="Pfam" id="PF13532">
    <property type="entry name" value="2OG-FeII_Oxy_2"/>
    <property type="match status" value="1"/>
</dbReference>
<dbReference type="GO" id="GO:0005737">
    <property type="term" value="C:cytoplasm"/>
    <property type="evidence" value="ECO:0007669"/>
    <property type="project" value="TreeGrafter"/>
</dbReference>
<dbReference type="GO" id="GO:0035515">
    <property type="term" value="F:oxidative RNA demethylase activity"/>
    <property type="evidence" value="ECO:0007669"/>
    <property type="project" value="TreeGrafter"/>
</dbReference>
<dbReference type="KEGG" id="amaq:GO499_16950"/>
<keyword evidence="9" id="KW-1185">Reference proteome</keyword>
<evidence type="ECO:0000256" key="6">
    <source>
        <dbReference type="PIRSR" id="PIRSR604574-2"/>
    </source>
</evidence>
<feature type="binding site" evidence="5">
    <location>
        <begin position="67"/>
        <end position="69"/>
    </location>
    <ligand>
        <name>substrate</name>
    </ligand>
</feature>
<dbReference type="InterPro" id="IPR005123">
    <property type="entry name" value="Oxoglu/Fe-dep_dioxygenase_dom"/>
</dbReference>
<feature type="binding site" evidence="5">
    <location>
        <position position="121"/>
    </location>
    <ligand>
        <name>substrate</name>
    </ligand>
</feature>
<name>A0A6P1T7J1_9RHOB</name>
<comment type="cofactor">
    <cofactor evidence="6">
        <name>Fe(2+)</name>
        <dbReference type="ChEBI" id="CHEBI:29033"/>
    </cofactor>
    <text evidence="6">Binds 1 Fe(2+) ion per subunit.</text>
</comment>
<accession>A0A6P1T7J1</accession>
<reference evidence="8 9" key="1">
    <citation type="submission" date="2019-12" db="EMBL/GenBank/DDBJ databases">
        <title>Complete genome sequence of Algicella marina strain 9Alg 56(T) isolated from the red alga Tichocarpus crinitus.</title>
        <authorList>
            <person name="Kim S.-G."/>
            <person name="Nedashkovskaya O.I."/>
        </authorList>
    </citation>
    <scope>NUCLEOTIDE SEQUENCE [LARGE SCALE GENOMIC DNA]</scope>
    <source>
        <strain evidence="8 9">9Alg 56</strain>
    </source>
</reference>
<keyword evidence="3" id="KW-0560">Oxidoreductase</keyword>
<dbReference type="PANTHER" id="PTHR16557">
    <property type="entry name" value="ALKYLATED DNA REPAIR PROTEIN ALKB-RELATED"/>
    <property type="match status" value="1"/>
</dbReference>
<feature type="binding site" evidence="6">
    <location>
        <position position="119"/>
    </location>
    <ligand>
        <name>Fe cation</name>
        <dbReference type="ChEBI" id="CHEBI:24875"/>
        <note>catalytic</note>
    </ligand>
</feature>
<evidence type="ECO:0000256" key="2">
    <source>
        <dbReference type="ARBA" id="ARBA00022964"/>
    </source>
</evidence>
<dbReference type="InterPro" id="IPR004574">
    <property type="entry name" value="Alkb"/>
</dbReference>
<feature type="binding site" evidence="5">
    <location>
        <position position="60"/>
    </location>
    <ligand>
        <name>substrate</name>
    </ligand>
</feature>
<dbReference type="GO" id="GO:0008198">
    <property type="term" value="F:ferrous iron binding"/>
    <property type="evidence" value="ECO:0007669"/>
    <property type="project" value="TreeGrafter"/>
</dbReference>
<dbReference type="GO" id="GO:0035513">
    <property type="term" value="P:oxidative RNA demethylation"/>
    <property type="evidence" value="ECO:0007669"/>
    <property type="project" value="TreeGrafter"/>
</dbReference>
<evidence type="ECO:0000313" key="9">
    <source>
        <dbReference type="Proteomes" id="UP000464495"/>
    </source>
</evidence>
<keyword evidence="1 6" id="KW-0479">Metal-binding</keyword>
<evidence type="ECO:0000256" key="4">
    <source>
        <dbReference type="ARBA" id="ARBA00023004"/>
    </source>
</evidence>
<dbReference type="SUPFAM" id="SSF51197">
    <property type="entry name" value="Clavaminate synthase-like"/>
    <property type="match status" value="1"/>
</dbReference>
<keyword evidence="4 6" id="KW-0408">Iron</keyword>
<dbReference type="EMBL" id="CP046620">
    <property type="protein sequence ID" value="QHQ37476.1"/>
    <property type="molecule type" value="Genomic_DNA"/>
</dbReference>
<feature type="binding site" evidence="5">
    <location>
        <position position="147"/>
    </location>
    <ligand>
        <name>substrate</name>
    </ligand>
</feature>
<evidence type="ECO:0000256" key="3">
    <source>
        <dbReference type="ARBA" id="ARBA00023002"/>
    </source>
</evidence>
<feature type="binding site" evidence="6">
    <location>
        <position position="117"/>
    </location>
    <ligand>
        <name>Fe cation</name>
        <dbReference type="ChEBI" id="CHEBI:24875"/>
        <note>catalytic</note>
    </ligand>
</feature>
<proteinExistence type="predicted"/>
<gene>
    <name evidence="8" type="ORF">GO499_16950</name>
</gene>
<dbReference type="Gene3D" id="2.60.120.590">
    <property type="entry name" value="Alpha-ketoglutarate-dependent dioxygenase AlkB-like"/>
    <property type="match status" value="1"/>
</dbReference>
<feature type="binding site" evidence="6">
    <location>
        <position position="173"/>
    </location>
    <ligand>
        <name>Fe cation</name>
        <dbReference type="ChEBI" id="CHEBI:24875"/>
        <note>catalytic</note>
    </ligand>
</feature>
<keyword evidence="2 8" id="KW-0223">Dioxygenase</keyword>
<sequence>MQSLTIKGFRILKGYLSPEAQIRLRDDLRAVVAQAPLRHYTTPGGRRMSVAMSAAGRFGWMTDRQGYRYSETQPDGTPWPPIPDSIMAIWQAEAGSGREPECCLINHYAEGARMGLHQDNDEASFDHPVLSVSLGDPATFRMGGTSRADPTQSVLLESGDVVIMGGDARRAYHGIDRIRFGRSDLLLHGGRINLTLRVVT</sequence>
<evidence type="ECO:0000259" key="7">
    <source>
        <dbReference type="PROSITE" id="PS51471"/>
    </source>
</evidence>
<evidence type="ECO:0000256" key="5">
    <source>
        <dbReference type="PIRSR" id="PIRSR604574-1"/>
    </source>
</evidence>
<dbReference type="Proteomes" id="UP000464495">
    <property type="component" value="Chromosome"/>
</dbReference>
<feature type="binding site" evidence="5">
    <location>
        <begin position="106"/>
        <end position="108"/>
    </location>
    <ligand>
        <name>2-oxoglutarate</name>
        <dbReference type="ChEBI" id="CHEBI:16810"/>
    </ligand>
</feature>
<evidence type="ECO:0000313" key="8">
    <source>
        <dbReference type="EMBL" id="QHQ37476.1"/>
    </source>
</evidence>
<dbReference type="InterPro" id="IPR037151">
    <property type="entry name" value="AlkB-like_sf"/>
</dbReference>
<dbReference type="InterPro" id="IPR027450">
    <property type="entry name" value="AlkB-like"/>
</dbReference>
<feature type="domain" description="Fe2OG dioxygenase" evidence="7">
    <location>
        <begin position="99"/>
        <end position="200"/>
    </location>
</feature>
<evidence type="ECO:0000256" key="1">
    <source>
        <dbReference type="ARBA" id="ARBA00022723"/>
    </source>
</evidence>
<organism evidence="8 9">
    <name type="scientific">Algicella marina</name>
    <dbReference type="NCBI Taxonomy" id="2683284"/>
    <lineage>
        <taxon>Bacteria</taxon>
        <taxon>Pseudomonadati</taxon>
        <taxon>Pseudomonadota</taxon>
        <taxon>Alphaproteobacteria</taxon>
        <taxon>Rhodobacterales</taxon>
        <taxon>Paracoccaceae</taxon>
        <taxon>Algicella</taxon>
    </lineage>
</organism>
<protein>
    <submittedName>
        <fullName evidence="8">Alpha-ketoglutarate-dependent dioxygenase AlkB</fullName>
    </submittedName>
</protein>
<dbReference type="PROSITE" id="PS51471">
    <property type="entry name" value="FE2OG_OXY"/>
    <property type="match status" value="1"/>
</dbReference>
<feature type="binding site" evidence="5">
    <location>
        <begin position="191"/>
        <end position="197"/>
    </location>
    <ligand>
        <name>2-oxoglutarate</name>
        <dbReference type="ChEBI" id="CHEBI:16810"/>
    </ligand>
</feature>
<dbReference type="AlphaFoldDB" id="A0A6P1T7J1"/>